<evidence type="ECO:0000313" key="2">
    <source>
        <dbReference type="Proteomes" id="UP000054477"/>
    </source>
</evidence>
<dbReference type="Proteomes" id="UP000054477">
    <property type="component" value="Unassembled WGS sequence"/>
</dbReference>
<keyword evidence="2" id="KW-1185">Reference proteome</keyword>
<name>A0A0C9XFJ2_9AGAR</name>
<accession>A0A0C9XFJ2</accession>
<gene>
    <name evidence="1" type="ORF">K443DRAFT_465304</name>
</gene>
<dbReference type="HOGENOM" id="CLU_2776325_0_0_1"/>
<dbReference type="EMBL" id="KN838577">
    <property type="protein sequence ID" value="KIK03706.1"/>
    <property type="molecule type" value="Genomic_DNA"/>
</dbReference>
<dbReference type="AlphaFoldDB" id="A0A0C9XFJ2"/>
<reference evidence="1 2" key="1">
    <citation type="submission" date="2014-04" db="EMBL/GenBank/DDBJ databases">
        <authorList>
            <consortium name="DOE Joint Genome Institute"/>
            <person name="Kuo A."/>
            <person name="Kohler A."/>
            <person name="Nagy L.G."/>
            <person name="Floudas D."/>
            <person name="Copeland A."/>
            <person name="Barry K.W."/>
            <person name="Cichocki N."/>
            <person name="Veneault-Fourrey C."/>
            <person name="LaButti K."/>
            <person name="Lindquist E.A."/>
            <person name="Lipzen A."/>
            <person name="Lundell T."/>
            <person name="Morin E."/>
            <person name="Murat C."/>
            <person name="Sun H."/>
            <person name="Tunlid A."/>
            <person name="Henrissat B."/>
            <person name="Grigoriev I.V."/>
            <person name="Hibbett D.S."/>
            <person name="Martin F."/>
            <person name="Nordberg H.P."/>
            <person name="Cantor M.N."/>
            <person name="Hua S.X."/>
        </authorList>
    </citation>
    <scope>NUCLEOTIDE SEQUENCE [LARGE SCALE GENOMIC DNA]</scope>
    <source>
        <strain evidence="1 2">LaAM-08-1</strain>
    </source>
</reference>
<evidence type="ECO:0000313" key="1">
    <source>
        <dbReference type="EMBL" id="KIK03706.1"/>
    </source>
</evidence>
<proteinExistence type="predicted"/>
<sequence length="69" mass="7527">MQDIAILDLQWLEVISAAYQVQGAGMDHPNLQDCDLENSNLRPSTILGVVQTSLTIGSHEIHVRPQMGG</sequence>
<protein>
    <submittedName>
        <fullName evidence="1">Unplaced genomic scaffold K443scaffold_42, whole genome shotgun sequence</fullName>
    </submittedName>
</protein>
<reference evidence="2" key="2">
    <citation type="submission" date="2015-01" db="EMBL/GenBank/DDBJ databases">
        <title>Evolutionary Origins and Diversification of the Mycorrhizal Mutualists.</title>
        <authorList>
            <consortium name="DOE Joint Genome Institute"/>
            <consortium name="Mycorrhizal Genomics Consortium"/>
            <person name="Kohler A."/>
            <person name="Kuo A."/>
            <person name="Nagy L.G."/>
            <person name="Floudas D."/>
            <person name="Copeland A."/>
            <person name="Barry K.W."/>
            <person name="Cichocki N."/>
            <person name="Veneault-Fourrey C."/>
            <person name="LaButti K."/>
            <person name="Lindquist E.A."/>
            <person name="Lipzen A."/>
            <person name="Lundell T."/>
            <person name="Morin E."/>
            <person name="Murat C."/>
            <person name="Riley R."/>
            <person name="Ohm R."/>
            <person name="Sun H."/>
            <person name="Tunlid A."/>
            <person name="Henrissat B."/>
            <person name="Grigoriev I.V."/>
            <person name="Hibbett D.S."/>
            <person name="Martin F."/>
        </authorList>
    </citation>
    <scope>NUCLEOTIDE SEQUENCE [LARGE SCALE GENOMIC DNA]</scope>
    <source>
        <strain evidence="2">LaAM-08-1</strain>
    </source>
</reference>
<organism evidence="1 2">
    <name type="scientific">Laccaria amethystina LaAM-08-1</name>
    <dbReference type="NCBI Taxonomy" id="1095629"/>
    <lineage>
        <taxon>Eukaryota</taxon>
        <taxon>Fungi</taxon>
        <taxon>Dikarya</taxon>
        <taxon>Basidiomycota</taxon>
        <taxon>Agaricomycotina</taxon>
        <taxon>Agaricomycetes</taxon>
        <taxon>Agaricomycetidae</taxon>
        <taxon>Agaricales</taxon>
        <taxon>Agaricineae</taxon>
        <taxon>Hydnangiaceae</taxon>
        <taxon>Laccaria</taxon>
    </lineage>
</organism>